<evidence type="ECO:0000256" key="4">
    <source>
        <dbReference type="PROSITE-ProRule" id="PRU00091"/>
    </source>
</evidence>
<evidence type="ECO:0000313" key="7">
    <source>
        <dbReference type="Proteomes" id="UP000095280"/>
    </source>
</evidence>
<dbReference type="PANTHER" id="PTHR46465:SF2">
    <property type="entry name" value="LATERAL SIGNALING TARGET PROTEIN 2 HOMOLOG"/>
    <property type="match status" value="1"/>
</dbReference>
<dbReference type="InterPro" id="IPR013083">
    <property type="entry name" value="Znf_RING/FYVE/PHD"/>
</dbReference>
<keyword evidence="2 4" id="KW-0863">Zinc-finger</keyword>
<dbReference type="AlphaFoldDB" id="A0A1I8IPF5"/>
<dbReference type="WBParaSite" id="maker-uti_cns_0014696-snap-gene-0.2-mRNA-1">
    <property type="protein sequence ID" value="maker-uti_cns_0014696-snap-gene-0.2-mRNA-1"/>
    <property type="gene ID" value="maker-uti_cns_0014696-snap-gene-0.2"/>
</dbReference>
<evidence type="ECO:0000313" key="8">
    <source>
        <dbReference type="WBParaSite" id="maker-uti_cns_0014696-snap-gene-0.2-mRNA-1"/>
    </source>
</evidence>
<dbReference type="PROSITE" id="PS50178">
    <property type="entry name" value="ZF_FYVE"/>
    <property type="match status" value="1"/>
</dbReference>
<protein>
    <submittedName>
        <fullName evidence="8">FYVE-type domain-containing protein</fullName>
    </submittedName>
</protein>
<dbReference type="Proteomes" id="UP000095280">
    <property type="component" value="Unplaced"/>
</dbReference>
<dbReference type="InterPro" id="IPR011011">
    <property type="entry name" value="Znf_FYVE_PHD"/>
</dbReference>
<proteinExistence type="predicted"/>
<organism evidence="7 8">
    <name type="scientific">Macrostomum lignano</name>
    <dbReference type="NCBI Taxonomy" id="282301"/>
    <lineage>
        <taxon>Eukaryota</taxon>
        <taxon>Metazoa</taxon>
        <taxon>Spiralia</taxon>
        <taxon>Lophotrochozoa</taxon>
        <taxon>Platyhelminthes</taxon>
        <taxon>Rhabditophora</taxon>
        <taxon>Macrostomorpha</taxon>
        <taxon>Macrostomida</taxon>
        <taxon>Macrostomidae</taxon>
        <taxon>Macrostomum</taxon>
    </lineage>
</organism>
<feature type="coiled-coil region" evidence="5">
    <location>
        <begin position="52"/>
        <end position="79"/>
    </location>
</feature>
<keyword evidence="5" id="KW-0175">Coiled coil</keyword>
<dbReference type="PANTHER" id="PTHR46465">
    <property type="entry name" value="LATERAL SIGNALING TARGET PROTEIN 2 HOMOLOG"/>
    <property type="match status" value="1"/>
</dbReference>
<evidence type="ECO:0000256" key="5">
    <source>
        <dbReference type="SAM" id="Coils"/>
    </source>
</evidence>
<dbReference type="GO" id="GO:0008270">
    <property type="term" value="F:zinc ion binding"/>
    <property type="evidence" value="ECO:0007669"/>
    <property type="project" value="UniProtKB-KW"/>
</dbReference>
<dbReference type="GO" id="GO:0031901">
    <property type="term" value="C:early endosome membrane"/>
    <property type="evidence" value="ECO:0007669"/>
    <property type="project" value="TreeGrafter"/>
</dbReference>
<dbReference type="InterPro" id="IPR000306">
    <property type="entry name" value="Znf_FYVE"/>
</dbReference>
<dbReference type="SUPFAM" id="SSF57903">
    <property type="entry name" value="FYVE/PHD zinc finger"/>
    <property type="match status" value="1"/>
</dbReference>
<dbReference type="Gene3D" id="3.30.40.10">
    <property type="entry name" value="Zinc/RING finger domain, C3HC4 (zinc finger)"/>
    <property type="match status" value="1"/>
</dbReference>
<accession>A0A1I8IPF5</accession>
<evidence type="ECO:0000256" key="3">
    <source>
        <dbReference type="ARBA" id="ARBA00022833"/>
    </source>
</evidence>
<dbReference type="Pfam" id="PF01363">
    <property type="entry name" value="FYVE"/>
    <property type="match status" value="1"/>
</dbReference>
<dbReference type="InterPro" id="IPR017455">
    <property type="entry name" value="Znf_FYVE-rel"/>
</dbReference>
<evidence type="ECO:0000256" key="1">
    <source>
        <dbReference type="ARBA" id="ARBA00022723"/>
    </source>
</evidence>
<dbReference type="SMART" id="SM00064">
    <property type="entry name" value="FYVE"/>
    <property type="match status" value="1"/>
</dbReference>
<name>A0A1I8IPF5_9PLAT</name>
<keyword evidence="1" id="KW-0479">Metal-binding</keyword>
<evidence type="ECO:0000259" key="6">
    <source>
        <dbReference type="PROSITE" id="PS50178"/>
    </source>
</evidence>
<reference evidence="8" key="1">
    <citation type="submission" date="2016-11" db="UniProtKB">
        <authorList>
            <consortium name="WormBaseParasite"/>
        </authorList>
    </citation>
    <scope>IDENTIFICATION</scope>
</reference>
<evidence type="ECO:0000256" key="2">
    <source>
        <dbReference type="ARBA" id="ARBA00022771"/>
    </source>
</evidence>
<dbReference type="InterPro" id="IPR051118">
    <property type="entry name" value="LST-2"/>
</dbReference>
<keyword evidence="3" id="KW-0862">Zinc</keyword>
<keyword evidence="7" id="KW-1185">Reference proteome</keyword>
<feature type="domain" description="FYVE-type" evidence="6">
    <location>
        <begin position="422"/>
        <end position="477"/>
    </location>
</feature>
<sequence>FSSSIAASHAAVLRPKVIPASPEVGQRAAIPVLRRRPRELVRVAQQIKRLDADKQQDRVSELIGELKECQQRVMKLMLELMNELIPDRRHPKDFRMKFPDEVVQEGLEGQLWYASECLAAGSSILYREVEAESIRPLAIQVTREGEKTRRLLRDEASRSYFGAEPRANRRLLDQLALFDRILAEFELSYVSAMVPVKTMTEMDQLQEVAVLFSETAAWALAGGHIRRDDIDECEPTLMIVLPRLAVLHGLLVHPDGPLSTKDRPANKLCPLFRAFHSHLDRVRSFLGKLKQSDRDRLVRRLCLTESGDATDAEADVDADADRVAGLFKVIAGVADQIQSNYAWELRYLLRCVYNLHCSEAVDEAAASAAASTATLAVEEGLDAFDWQVTDSVQSALTSMATAAATGAEASAVEPPAWVPDSASDVCTNRRCGQAFTITRRRHHCRACGGLFCSACTRARRALPVLGFDSPVRLCDACCVSAAAVNENNGDRA</sequence>